<sequence>MKWRKPLGLGILPFYSYMQLSAHWNPIMLGAGVQAKTVATLIFRIPPFLLLCHYLHRPRSAFAYGSVILFPSDRMLRKRS</sequence>
<accession>A0A1Z5IX06</accession>
<protein>
    <submittedName>
        <fullName evidence="1">Uncharacterized protein</fullName>
    </submittedName>
</protein>
<organism evidence="1 2">
    <name type="scientific">Secundilactobacillus pentosiphilus</name>
    <dbReference type="NCBI Taxonomy" id="1714682"/>
    <lineage>
        <taxon>Bacteria</taxon>
        <taxon>Bacillati</taxon>
        <taxon>Bacillota</taxon>
        <taxon>Bacilli</taxon>
        <taxon>Lactobacillales</taxon>
        <taxon>Lactobacillaceae</taxon>
        <taxon>Secundilactobacillus</taxon>
    </lineage>
</organism>
<reference evidence="1 2" key="1">
    <citation type="submission" date="2015-11" db="EMBL/GenBank/DDBJ databases">
        <title>Draft genome sequences of new species of the genus Lactobacillus isolated from orchardgrass silage.</title>
        <authorList>
            <person name="Tohno M."/>
            <person name="Tanizawa Y."/>
            <person name="Arita M."/>
        </authorList>
    </citation>
    <scope>NUCLEOTIDE SEQUENCE [LARGE SCALE GENOMIC DNA]</scope>
    <source>
        <strain evidence="1 2">IWT25</strain>
    </source>
</reference>
<dbReference type="Proteomes" id="UP000198414">
    <property type="component" value="Unassembled WGS sequence"/>
</dbReference>
<evidence type="ECO:0000313" key="2">
    <source>
        <dbReference type="Proteomes" id="UP000198414"/>
    </source>
</evidence>
<comment type="caution">
    <text evidence="1">The sequence shown here is derived from an EMBL/GenBank/DDBJ whole genome shotgun (WGS) entry which is preliminary data.</text>
</comment>
<gene>
    <name evidence="1" type="ORF">IWT25_01672</name>
</gene>
<dbReference type="EMBL" id="BCMI01000015">
    <property type="protein sequence ID" value="GAX06330.1"/>
    <property type="molecule type" value="Genomic_DNA"/>
</dbReference>
<name>A0A1Z5IX06_9LACO</name>
<proteinExistence type="predicted"/>
<dbReference type="AlphaFoldDB" id="A0A1Z5IX06"/>
<evidence type="ECO:0000313" key="1">
    <source>
        <dbReference type="EMBL" id="GAX06330.1"/>
    </source>
</evidence>